<dbReference type="EMBL" id="JARPOI010000003">
    <property type="protein sequence ID" value="KAJ9185831.1"/>
    <property type="molecule type" value="Genomic_DNA"/>
</dbReference>
<dbReference type="Proteomes" id="UP001174677">
    <property type="component" value="Chromosome 3"/>
</dbReference>
<protein>
    <recommendedName>
        <fullName evidence="3">N-acetyltransferase domain-containing protein</fullName>
    </recommendedName>
</protein>
<comment type="caution">
    <text evidence="1">The sequence shown here is derived from an EMBL/GenBank/DDBJ whole genome shotgun (WGS) entry which is preliminary data.</text>
</comment>
<sequence>MVSAAFLSFVFVFTGSCFFFFASANEQKLAHMLSCYLHISKGISTESQYTCKGTRLGSGRKFIGLRGPVFSNMGWVVQCCIASSMSASSAAKQVLVEDRTFEDREEQLENLVSEFGWRVRKLVNDEYETRYAYLVAEPAVDSDSSKSQMKKLVGIVDVTASRDESVLQHLSGAEEYLMYLVLRAYEDDMGAPRLYSKAGYRVVSRDSQWITWIGRKPRVFMIKQYNLLS</sequence>
<name>A0ABQ9N0G7_HEVBR</name>
<proteinExistence type="predicted"/>
<evidence type="ECO:0000313" key="1">
    <source>
        <dbReference type="EMBL" id="KAJ9185831.1"/>
    </source>
</evidence>
<reference evidence="1" key="1">
    <citation type="journal article" date="2023" name="Plant Biotechnol. J.">
        <title>Chromosome-level wild Hevea brasiliensis genome provides new tools for genomic-assisted breeding and valuable loci to elevate rubber yield.</title>
        <authorList>
            <person name="Cheng H."/>
            <person name="Song X."/>
            <person name="Hu Y."/>
            <person name="Wu T."/>
            <person name="Yang Q."/>
            <person name="An Z."/>
            <person name="Feng S."/>
            <person name="Deng Z."/>
            <person name="Wu W."/>
            <person name="Zeng X."/>
            <person name="Tu M."/>
            <person name="Wang X."/>
            <person name="Huang H."/>
        </authorList>
    </citation>
    <scope>NUCLEOTIDE SEQUENCE</scope>
    <source>
        <strain evidence="1">MT/VB/25A 57/8</strain>
    </source>
</reference>
<gene>
    <name evidence="1" type="ORF">P3X46_005418</name>
</gene>
<organism evidence="1 2">
    <name type="scientific">Hevea brasiliensis</name>
    <name type="common">Para rubber tree</name>
    <name type="synonym">Siphonia brasiliensis</name>
    <dbReference type="NCBI Taxonomy" id="3981"/>
    <lineage>
        <taxon>Eukaryota</taxon>
        <taxon>Viridiplantae</taxon>
        <taxon>Streptophyta</taxon>
        <taxon>Embryophyta</taxon>
        <taxon>Tracheophyta</taxon>
        <taxon>Spermatophyta</taxon>
        <taxon>Magnoliopsida</taxon>
        <taxon>eudicotyledons</taxon>
        <taxon>Gunneridae</taxon>
        <taxon>Pentapetalae</taxon>
        <taxon>rosids</taxon>
        <taxon>fabids</taxon>
        <taxon>Malpighiales</taxon>
        <taxon>Euphorbiaceae</taxon>
        <taxon>Crotonoideae</taxon>
        <taxon>Micrandreae</taxon>
        <taxon>Hevea</taxon>
    </lineage>
</organism>
<keyword evidence="2" id="KW-1185">Reference proteome</keyword>
<evidence type="ECO:0008006" key="3">
    <source>
        <dbReference type="Google" id="ProtNLM"/>
    </source>
</evidence>
<evidence type="ECO:0000313" key="2">
    <source>
        <dbReference type="Proteomes" id="UP001174677"/>
    </source>
</evidence>
<accession>A0ABQ9N0G7</accession>